<dbReference type="PROSITE" id="PS00107">
    <property type="entry name" value="PROTEIN_KINASE_ATP"/>
    <property type="match status" value="1"/>
</dbReference>
<evidence type="ECO:0000256" key="5">
    <source>
        <dbReference type="PROSITE-ProRule" id="PRU10141"/>
    </source>
</evidence>
<dbReference type="Gramene" id="SIN_1021969.t">
    <property type="protein sequence ID" value="SIN_1021969.t.cds1"/>
    <property type="gene ID" value="SIN_1021969"/>
</dbReference>
<sequence>MAGKGRSVVQEKDMNEYGDGVAWIRGSMIGKGGFGCVYLATLRNPRSKYSCLPPVMAVKSAEVSVSGSIQKEREVLSNLKGCCNIIRCFGEETTVGDNGVMVYNLLLEYGSGGTLADRIKKSGGDGLPEFEVRVYAKSILRGLNYIHGNGYVHCDLKPDNILLVRNAAREGSGEFRAKIGDFGLAKRAKQSKKRKLEAYWRGTPMYLSPEAVIDNVQDAPCDVWALGCIVLEMLTGKPPWDGNKELKAEEVLSKIGAGHELPKIPNGISKEARDFLKGCFVRKSMYRLTSEMLLNHPFVEGLDDDDAVAEMEDVEDLNKIESIASVSDSDDELSCGLLPGEWGDASEDDSFYYWSDEDVDDEEDEIVSISAEGEEESEGDEIKDVMGSSSADAGLDQSNEMSKQISSQSLPKRQQHYPFSLTIPAGI</sequence>
<dbReference type="PROSITE" id="PS00108">
    <property type="entry name" value="PROTEIN_KINASE_ST"/>
    <property type="match status" value="1"/>
</dbReference>
<proteinExistence type="inferred from homology"/>
<dbReference type="GO" id="GO:0007165">
    <property type="term" value="P:signal transduction"/>
    <property type="evidence" value="ECO:0007669"/>
    <property type="project" value="TreeGrafter"/>
</dbReference>
<reference evidence="10" key="1">
    <citation type="submission" date="2025-08" db="UniProtKB">
        <authorList>
            <consortium name="RefSeq"/>
        </authorList>
    </citation>
    <scope>IDENTIFICATION</scope>
</reference>
<dbReference type="CDD" id="cd06606">
    <property type="entry name" value="STKc_MAPKKK"/>
    <property type="match status" value="1"/>
</dbReference>
<keyword evidence="4 5" id="KW-0067">ATP-binding</keyword>
<dbReference type="Gene3D" id="1.10.510.10">
    <property type="entry name" value="Transferase(Phosphotransferase) domain 1"/>
    <property type="match status" value="1"/>
</dbReference>
<dbReference type="PROSITE" id="PS50011">
    <property type="entry name" value="PROTEIN_KINASE_DOM"/>
    <property type="match status" value="1"/>
</dbReference>
<keyword evidence="2 5" id="KW-0547">Nucleotide-binding</keyword>
<evidence type="ECO:0000256" key="2">
    <source>
        <dbReference type="ARBA" id="ARBA00022741"/>
    </source>
</evidence>
<dbReference type="InterPro" id="IPR017441">
    <property type="entry name" value="Protein_kinase_ATP_BS"/>
</dbReference>
<accession>A0A6I9SZL4</accession>
<evidence type="ECO:0000256" key="4">
    <source>
        <dbReference type="ARBA" id="ARBA00022840"/>
    </source>
</evidence>
<keyword evidence="3" id="KW-0418">Kinase</keyword>
<comment type="similarity">
    <text evidence="6">Belongs to the protein kinase superfamily.</text>
</comment>
<dbReference type="AlphaFoldDB" id="A0A6I9SZL4"/>
<keyword evidence="1" id="KW-0808">Transferase</keyword>
<dbReference type="GO" id="GO:0005524">
    <property type="term" value="F:ATP binding"/>
    <property type="evidence" value="ECO:0007669"/>
    <property type="project" value="UniProtKB-UniRule"/>
</dbReference>
<dbReference type="RefSeq" id="XP_011073306.1">
    <property type="nucleotide sequence ID" value="XM_011075004.2"/>
</dbReference>
<dbReference type="SUPFAM" id="SSF56112">
    <property type="entry name" value="Protein kinase-like (PK-like)"/>
    <property type="match status" value="1"/>
</dbReference>
<feature type="compositionally biased region" description="Acidic residues" evidence="7">
    <location>
        <begin position="370"/>
        <end position="381"/>
    </location>
</feature>
<evidence type="ECO:0000259" key="8">
    <source>
        <dbReference type="PROSITE" id="PS50011"/>
    </source>
</evidence>
<keyword evidence="6" id="KW-0723">Serine/threonine-protein kinase</keyword>
<feature type="compositionally biased region" description="Polar residues" evidence="7">
    <location>
        <begin position="387"/>
        <end position="412"/>
    </location>
</feature>
<evidence type="ECO:0000256" key="6">
    <source>
        <dbReference type="RuleBase" id="RU000304"/>
    </source>
</evidence>
<gene>
    <name evidence="10" type="primary">LOC105158295</name>
</gene>
<evidence type="ECO:0000256" key="7">
    <source>
        <dbReference type="SAM" id="MobiDB-lite"/>
    </source>
</evidence>
<dbReference type="PANTHER" id="PTHR48011:SF103">
    <property type="entry name" value="MITOGEN-ACTIVATED PROTEIN KINASE KINASE KINASE YODA-LIKE"/>
    <property type="match status" value="1"/>
</dbReference>
<keyword evidence="9" id="KW-1185">Reference proteome</keyword>
<feature type="region of interest" description="Disordered" evidence="7">
    <location>
        <begin position="370"/>
        <end position="427"/>
    </location>
</feature>
<organism evidence="9 10">
    <name type="scientific">Sesamum indicum</name>
    <name type="common">Oriental sesame</name>
    <name type="synonym">Sesamum orientale</name>
    <dbReference type="NCBI Taxonomy" id="4182"/>
    <lineage>
        <taxon>Eukaryota</taxon>
        <taxon>Viridiplantae</taxon>
        <taxon>Streptophyta</taxon>
        <taxon>Embryophyta</taxon>
        <taxon>Tracheophyta</taxon>
        <taxon>Spermatophyta</taxon>
        <taxon>Magnoliopsida</taxon>
        <taxon>eudicotyledons</taxon>
        <taxon>Gunneridae</taxon>
        <taxon>Pentapetalae</taxon>
        <taxon>asterids</taxon>
        <taxon>lamiids</taxon>
        <taxon>Lamiales</taxon>
        <taxon>Pedaliaceae</taxon>
        <taxon>Sesamum</taxon>
    </lineage>
</organism>
<dbReference type="GeneID" id="105158295"/>
<dbReference type="Pfam" id="PF00069">
    <property type="entry name" value="Pkinase"/>
    <property type="match status" value="1"/>
</dbReference>
<protein>
    <submittedName>
        <fullName evidence="10">Mitogen-activated protein kinase kinase kinase 2-like</fullName>
    </submittedName>
</protein>
<dbReference type="InterPro" id="IPR000719">
    <property type="entry name" value="Prot_kinase_dom"/>
</dbReference>
<dbReference type="SMART" id="SM00220">
    <property type="entry name" value="S_TKc"/>
    <property type="match status" value="1"/>
</dbReference>
<dbReference type="PANTHER" id="PTHR48011">
    <property type="entry name" value="CCR4-NOT TRANSCRIPTIONAL COMPLEX SUBUNIT CAF120-RELATED"/>
    <property type="match status" value="1"/>
</dbReference>
<dbReference type="InterPro" id="IPR008271">
    <property type="entry name" value="Ser/Thr_kinase_AS"/>
</dbReference>
<dbReference type="GO" id="GO:0004674">
    <property type="term" value="F:protein serine/threonine kinase activity"/>
    <property type="evidence" value="ECO:0007669"/>
    <property type="project" value="UniProtKB-KW"/>
</dbReference>
<dbReference type="KEGG" id="sind:105158295"/>
<evidence type="ECO:0000256" key="3">
    <source>
        <dbReference type="ARBA" id="ARBA00022777"/>
    </source>
</evidence>
<dbReference type="OrthoDB" id="8693905at2759"/>
<dbReference type="Proteomes" id="UP000504604">
    <property type="component" value="Linkage group LG3"/>
</dbReference>
<evidence type="ECO:0000256" key="1">
    <source>
        <dbReference type="ARBA" id="ARBA00022679"/>
    </source>
</evidence>
<dbReference type="InterPro" id="IPR011009">
    <property type="entry name" value="Kinase-like_dom_sf"/>
</dbReference>
<evidence type="ECO:0000313" key="9">
    <source>
        <dbReference type="Proteomes" id="UP000504604"/>
    </source>
</evidence>
<dbReference type="InParanoid" id="A0A6I9SZL4"/>
<dbReference type="InterPro" id="IPR052751">
    <property type="entry name" value="Plant_MAPKKK"/>
</dbReference>
<feature type="domain" description="Protein kinase" evidence="8">
    <location>
        <begin position="23"/>
        <end position="299"/>
    </location>
</feature>
<evidence type="ECO:0000313" key="10">
    <source>
        <dbReference type="RefSeq" id="XP_011073306.1"/>
    </source>
</evidence>
<name>A0A6I9SZL4_SESIN</name>
<feature type="binding site" evidence="5">
    <location>
        <position position="59"/>
    </location>
    <ligand>
        <name>ATP</name>
        <dbReference type="ChEBI" id="CHEBI:30616"/>
    </ligand>
</feature>